<gene>
    <name evidence="1" type="ORF">EDC64_101822</name>
</gene>
<dbReference type="RefSeq" id="WP_132029921.1">
    <property type="nucleotide sequence ID" value="NZ_SMAI01000001.1"/>
</dbReference>
<keyword evidence="2" id="KW-1185">Reference proteome</keyword>
<evidence type="ECO:0000313" key="2">
    <source>
        <dbReference type="Proteomes" id="UP000294664"/>
    </source>
</evidence>
<dbReference type="GO" id="GO:0006508">
    <property type="term" value="P:proteolysis"/>
    <property type="evidence" value="ECO:0007669"/>
    <property type="project" value="UniProtKB-KW"/>
</dbReference>
<name>A0A4V2UYP9_9HYPH</name>
<reference evidence="1 2" key="1">
    <citation type="submission" date="2019-03" db="EMBL/GenBank/DDBJ databases">
        <title>Genomic Encyclopedia of Type Strains, Phase IV (KMG-IV): sequencing the most valuable type-strain genomes for metagenomic binning, comparative biology and taxonomic classification.</title>
        <authorList>
            <person name="Goeker M."/>
        </authorList>
    </citation>
    <scope>NUCLEOTIDE SEQUENCE [LARGE SCALE GENOMIC DNA]</scope>
    <source>
        <strain evidence="1 2">DSM 9035</strain>
    </source>
</reference>
<proteinExistence type="predicted"/>
<protein>
    <submittedName>
        <fullName evidence="1">Prohead serine protease</fullName>
    </submittedName>
</protein>
<dbReference type="Pfam" id="PF25209">
    <property type="entry name" value="Phage_capsid_4"/>
    <property type="match status" value="1"/>
</dbReference>
<sequence>MNAPADIVTRRAPLAATSWNPEARTLEVVFSTGSDVSRMDVRGGFVERLSLEQDWSAFIGAPVLNSHRRGDLTDVLGSVQKAWTVGGNREARAIIRLSRRADVDPIIQDILDGHLRGVSVGYVIHDWKETTEAGQRVKTATRWSPVELSIVPIPADRQATIRGETMPAPTVPADPAGANPPAAAAPTITAPADRAAVNAEIRSIATVAQLDQGWVNSQVDASATVETARAAAFEAMRTRSAGAAQVRTTTINFGVDHTDPALRATAIGEALYARANPAHAPSEPARAYLGLSMPEIARDCLRTRGIATGGLSSAAVIERALSTSDFPLILGDTVGRTLRDGYRTATAAVRQLGRETTNRDFRAKHRLQLSEAPTLEKVLEGGEFKYGGLAEAKESYKIDTFGRIISITRQSLVNDDLGAFSDLARRMGRAAAAFEAQFLVNLLTGNAGAGPTLSDGFGLFHANHGNTGTVALSTDSLTAARVAMRRQKGLVAEPIAVTPKSLLVPPELETLAETLVAAITPAKVDDVNVFTSKLSVVVESRLADTGRWYLVADPAEVDGLEYAYLEGEPGPQIDTQAGFDVDGVKVKVRLDFGAGFVDWRGWYASKAAS</sequence>
<organism evidence="1 2">
    <name type="scientific">Aquabacter spiritensis</name>
    <dbReference type="NCBI Taxonomy" id="933073"/>
    <lineage>
        <taxon>Bacteria</taxon>
        <taxon>Pseudomonadati</taxon>
        <taxon>Pseudomonadota</taxon>
        <taxon>Alphaproteobacteria</taxon>
        <taxon>Hyphomicrobiales</taxon>
        <taxon>Xanthobacteraceae</taxon>
        <taxon>Aquabacter</taxon>
    </lineage>
</organism>
<keyword evidence="1" id="KW-0378">Hydrolase</keyword>
<dbReference type="EMBL" id="SMAI01000001">
    <property type="protein sequence ID" value="TCT08298.1"/>
    <property type="molecule type" value="Genomic_DNA"/>
</dbReference>
<evidence type="ECO:0000313" key="1">
    <source>
        <dbReference type="EMBL" id="TCT08298.1"/>
    </source>
</evidence>
<dbReference type="GO" id="GO:0008233">
    <property type="term" value="F:peptidase activity"/>
    <property type="evidence" value="ECO:0007669"/>
    <property type="project" value="UniProtKB-KW"/>
</dbReference>
<keyword evidence="1" id="KW-0645">Protease</keyword>
<comment type="caution">
    <text evidence="1">The sequence shown here is derived from an EMBL/GenBank/DDBJ whole genome shotgun (WGS) entry which is preliminary data.</text>
</comment>
<accession>A0A4V2UYP9</accession>
<dbReference type="OrthoDB" id="9806592at2"/>
<dbReference type="Proteomes" id="UP000294664">
    <property type="component" value="Unassembled WGS sequence"/>
</dbReference>
<dbReference type="AlphaFoldDB" id="A0A4V2UYP9"/>
<dbReference type="NCBIfam" id="NF045541">
    <property type="entry name" value="scaf_prot_MCP2"/>
    <property type="match status" value="1"/>
</dbReference>